<dbReference type="NCBIfam" id="TIGR01784">
    <property type="entry name" value="T_den_put_tspse"/>
    <property type="match status" value="1"/>
</dbReference>
<dbReference type="RefSeq" id="WP_224037592.1">
    <property type="nucleotide sequence ID" value="NZ_AP024849.1"/>
</dbReference>
<dbReference type="Proteomes" id="UP000824633">
    <property type="component" value="Chromosome"/>
</dbReference>
<accession>A0ABM7TAT8</accession>
<evidence type="ECO:0000313" key="1">
    <source>
        <dbReference type="EMBL" id="BCZ46070.1"/>
    </source>
</evidence>
<keyword evidence="2" id="KW-1185">Reference proteome</keyword>
<gene>
    <name evidence="1" type="ORF">psyc5s11_21370</name>
</gene>
<reference evidence="2" key="1">
    <citation type="submission" date="2021-07" db="EMBL/GenBank/DDBJ databases">
        <title>Complete genome sequencing of a Clostridium isolate.</title>
        <authorList>
            <person name="Ueki A."/>
            <person name="Tonouchi A."/>
        </authorList>
    </citation>
    <scope>NUCLEOTIDE SEQUENCE [LARGE SCALE GENOMIC DNA]</scope>
    <source>
        <strain evidence="2">C5S11</strain>
    </source>
</reference>
<organism evidence="1 2">
    <name type="scientific">Clostridium gelidum</name>
    <dbReference type="NCBI Taxonomy" id="704125"/>
    <lineage>
        <taxon>Bacteria</taxon>
        <taxon>Bacillati</taxon>
        <taxon>Bacillota</taxon>
        <taxon>Clostridia</taxon>
        <taxon>Eubacteriales</taxon>
        <taxon>Clostridiaceae</taxon>
        <taxon>Clostridium</taxon>
    </lineage>
</organism>
<dbReference type="InterPro" id="IPR010106">
    <property type="entry name" value="RpnA"/>
</dbReference>
<name>A0ABM7TAT8_9CLOT</name>
<evidence type="ECO:0008006" key="3">
    <source>
        <dbReference type="Google" id="ProtNLM"/>
    </source>
</evidence>
<dbReference type="EMBL" id="AP024849">
    <property type="protein sequence ID" value="BCZ46070.1"/>
    <property type="molecule type" value="Genomic_DNA"/>
</dbReference>
<protein>
    <recommendedName>
        <fullName evidence="3">Rpn family recombination-promoting nuclease/putative transposase</fullName>
    </recommendedName>
</protein>
<proteinExistence type="predicted"/>
<dbReference type="Pfam" id="PF12784">
    <property type="entry name" value="PDDEXK_2"/>
    <property type="match status" value="1"/>
</dbReference>
<dbReference type="PANTHER" id="PTHR41317:SF1">
    <property type="entry name" value="PD-(D_E)XK NUCLEASE FAMILY TRANSPOSASE"/>
    <property type="match status" value="1"/>
</dbReference>
<sequence>MEVETMTKLLDPKNDVVFQKLFGMKINKKILISFLNSILNLKGINSIKEVEFEEKHLDVSLIASEKLSILDLHVTTEKDMHVNVEIQLINQYNMIKRTIFYMSKMLLGQLRKGQDYSCLNRTVTINILNFNYLDGESFIKCYGLFEKETKKPLTDLLELIFIELPKFKLFGEKHKSINLNEEYNEKLYKWLTFLSNPTGKETEEFMKTDGEIKEAMDVLYKISGDKEAVMLAEMREKAIMDEQSRFNGARREGRTEVLKETIIDNLSELGNVPQNLIDFINEQDNIDVLKFWTKIAARAESLEEFGEKIK</sequence>
<evidence type="ECO:0000313" key="2">
    <source>
        <dbReference type="Proteomes" id="UP000824633"/>
    </source>
</evidence>
<dbReference type="PANTHER" id="PTHR41317">
    <property type="entry name" value="PD-(D_E)XK NUCLEASE FAMILY TRANSPOSASE"/>
    <property type="match status" value="1"/>
</dbReference>